<dbReference type="GO" id="GO:0016747">
    <property type="term" value="F:acyltransferase activity, transferring groups other than amino-acyl groups"/>
    <property type="evidence" value="ECO:0007669"/>
    <property type="project" value="InterPro"/>
</dbReference>
<dbReference type="CDD" id="cd04301">
    <property type="entry name" value="NAT_SF"/>
    <property type="match status" value="1"/>
</dbReference>
<evidence type="ECO:0000313" key="4">
    <source>
        <dbReference type="EMBL" id="SMX23768.1"/>
    </source>
</evidence>
<accession>A0A238IZ52</accession>
<protein>
    <submittedName>
        <fullName evidence="4">Aminoalkylphosphonic acid N-acetyltransferase</fullName>
    </submittedName>
</protein>
<dbReference type="InterPro" id="IPR000182">
    <property type="entry name" value="GNAT_dom"/>
</dbReference>
<sequence>MTLAFRVAGRRDVAAAVELLRDDGLGQMRETATPEIYLAAFADMMAMPGNRLIVGEREARIIATYQITIIPGISLAGARRAQIEGVRVASGFRGQGIGALLVEDAEKRARAAGAVLLQLTMNKNRDETRRFYERAGFVASHFGFKKAL</sequence>
<evidence type="ECO:0000256" key="1">
    <source>
        <dbReference type="ARBA" id="ARBA00022679"/>
    </source>
</evidence>
<evidence type="ECO:0000259" key="3">
    <source>
        <dbReference type="PROSITE" id="PS51186"/>
    </source>
</evidence>
<dbReference type="Pfam" id="PF00583">
    <property type="entry name" value="Acetyltransf_1"/>
    <property type="match status" value="1"/>
</dbReference>
<organism evidence="4 5">
    <name type="scientific">Boseongicola aestuarii</name>
    <dbReference type="NCBI Taxonomy" id="1470561"/>
    <lineage>
        <taxon>Bacteria</taxon>
        <taxon>Pseudomonadati</taxon>
        <taxon>Pseudomonadota</taxon>
        <taxon>Alphaproteobacteria</taxon>
        <taxon>Rhodobacterales</taxon>
        <taxon>Paracoccaceae</taxon>
        <taxon>Boseongicola</taxon>
    </lineage>
</organism>
<dbReference type="InterPro" id="IPR050832">
    <property type="entry name" value="Bact_Acetyltransf"/>
</dbReference>
<keyword evidence="5" id="KW-1185">Reference proteome</keyword>
<dbReference type="InterPro" id="IPR016181">
    <property type="entry name" value="Acyl_CoA_acyltransferase"/>
</dbReference>
<dbReference type="SUPFAM" id="SSF55729">
    <property type="entry name" value="Acyl-CoA N-acyltransferases (Nat)"/>
    <property type="match status" value="1"/>
</dbReference>
<dbReference type="Gene3D" id="3.40.630.30">
    <property type="match status" value="1"/>
</dbReference>
<keyword evidence="1 4" id="KW-0808">Transferase</keyword>
<dbReference type="AlphaFoldDB" id="A0A238IZ52"/>
<proteinExistence type="predicted"/>
<dbReference type="PROSITE" id="PS51186">
    <property type="entry name" value="GNAT"/>
    <property type="match status" value="1"/>
</dbReference>
<reference evidence="4 5" key="1">
    <citation type="submission" date="2017-05" db="EMBL/GenBank/DDBJ databases">
        <authorList>
            <person name="Song R."/>
            <person name="Chenine A.L."/>
            <person name="Ruprecht R.M."/>
        </authorList>
    </citation>
    <scope>NUCLEOTIDE SEQUENCE [LARGE SCALE GENOMIC DNA]</scope>
    <source>
        <strain evidence="4 5">CECT 8489</strain>
    </source>
</reference>
<keyword evidence="2" id="KW-0012">Acyltransferase</keyword>
<dbReference type="Proteomes" id="UP000201838">
    <property type="component" value="Unassembled WGS sequence"/>
</dbReference>
<evidence type="ECO:0000256" key="2">
    <source>
        <dbReference type="ARBA" id="ARBA00023315"/>
    </source>
</evidence>
<feature type="domain" description="N-acetyltransferase" evidence="3">
    <location>
        <begin position="3"/>
        <end position="148"/>
    </location>
</feature>
<dbReference type="EMBL" id="FXXQ01000005">
    <property type="protein sequence ID" value="SMX23768.1"/>
    <property type="molecule type" value="Genomic_DNA"/>
</dbReference>
<dbReference type="OrthoDB" id="9789603at2"/>
<dbReference type="RefSeq" id="WP_093973741.1">
    <property type="nucleotide sequence ID" value="NZ_FXXQ01000005.1"/>
</dbReference>
<evidence type="ECO:0000313" key="5">
    <source>
        <dbReference type="Proteomes" id="UP000201838"/>
    </source>
</evidence>
<dbReference type="PANTHER" id="PTHR43877">
    <property type="entry name" value="AMINOALKYLPHOSPHONATE N-ACETYLTRANSFERASE-RELATED-RELATED"/>
    <property type="match status" value="1"/>
</dbReference>
<name>A0A238IZ52_9RHOB</name>
<gene>
    <name evidence="4" type="ORF">BOA8489_01880</name>
</gene>